<comment type="caution">
    <text evidence="3">The sequence shown here is derived from an EMBL/GenBank/DDBJ whole genome shotgun (WGS) entry which is preliminary data.</text>
</comment>
<dbReference type="NCBIfam" id="TIGR01168">
    <property type="entry name" value="YSIRK_signal"/>
    <property type="match status" value="1"/>
</dbReference>
<protein>
    <recommendedName>
        <fullName evidence="2">YSIRK Gram-positive signal peptide domain-containing protein</fullName>
    </recommendedName>
</protein>
<reference evidence="3 4" key="1">
    <citation type="journal article" date="2018" name="Front. Microbiol.">
        <title>Description and Comparative Genomics of Macrococcus caseolyticus subsp. hominis subsp. nov., Macrococcus goetzii sp. nov., Macrococcus epidermidis sp. nov., and Macrococcus bohemicus sp. nov., Novel Macrococci From Human Clinical Material With Virulence Potential and Suspected Uptake of Foreign DNA by Natural Transformation.</title>
        <authorList>
            <person name="Maslanova I."/>
            <person name="Wertheimer Z."/>
            <person name="Sedlacek I."/>
            <person name="Svec P."/>
            <person name="Indrakova A."/>
            <person name="Kovarovic V."/>
            <person name="Schumann P."/>
            <person name="Sproer C."/>
            <person name="Kralova S."/>
            <person name="Sedo O."/>
            <person name="Kristofova L."/>
            <person name="Vrbovska V."/>
            <person name="Fuzik T."/>
            <person name="Petras P."/>
            <person name="Zdrahal Z."/>
            <person name="Ruzickova V."/>
            <person name="Doskar J."/>
            <person name="Pantucek R."/>
        </authorList>
    </citation>
    <scope>NUCLEOTIDE SEQUENCE [LARGE SCALE GENOMIC DNA]</scope>
    <source>
        <strain evidence="3 4">03/115</strain>
    </source>
</reference>
<dbReference type="OrthoDB" id="2414488at2"/>
<evidence type="ECO:0000256" key="1">
    <source>
        <dbReference type="ARBA" id="ARBA00022729"/>
    </source>
</evidence>
<proteinExistence type="predicted"/>
<accession>A0A328A209</accession>
<dbReference type="AlphaFoldDB" id="A0A328A209"/>
<gene>
    <name evidence="3" type="ORF">BHX94_11130</name>
</gene>
<evidence type="ECO:0000259" key="2">
    <source>
        <dbReference type="Pfam" id="PF04650"/>
    </source>
</evidence>
<evidence type="ECO:0000313" key="4">
    <source>
        <dbReference type="Proteomes" id="UP000249579"/>
    </source>
</evidence>
<organism evidence="3 4">
    <name type="scientific">Macrococcoides bohemicum</name>
    <dbReference type="NCBI Taxonomy" id="1903056"/>
    <lineage>
        <taxon>Bacteria</taxon>
        <taxon>Bacillati</taxon>
        <taxon>Bacillota</taxon>
        <taxon>Bacilli</taxon>
        <taxon>Bacillales</taxon>
        <taxon>Staphylococcaceae</taxon>
        <taxon>Macrococcoides</taxon>
    </lineage>
</organism>
<evidence type="ECO:0000313" key="3">
    <source>
        <dbReference type="EMBL" id="RAK48551.1"/>
    </source>
</evidence>
<keyword evidence="1" id="KW-0732">Signal</keyword>
<sequence>MNKYGIRKFTVGTASVVVGSLLFLGAGQQADAVEATYSLGDRVYSDNNGN</sequence>
<dbReference type="Proteomes" id="UP000249579">
    <property type="component" value="Unassembled WGS sequence"/>
</dbReference>
<dbReference type="InterPro" id="IPR005877">
    <property type="entry name" value="YSIRK_signal_dom"/>
</dbReference>
<feature type="domain" description="YSIRK Gram-positive signal peptide" evidence="2">
    <location>
        <begin position="2"/>
        <end position="24"/>
    </location>
</feature>
<dbReference type="EMBL" id="PZJG01000009">
    <property type="protein sequence ID" value="RAK48551.1"/>
    <property type="molecule type" value="Genomic_DNA"/>
</dbReference>
<dbReference type="Pfam" id="PF04650">
    <property type="entry name" value="YSIRK_signal"/>
    <property type="match status" value="1"/>
</dbReference>
<name>A0A328A209_9STAP</name>